<gene>
    <name evidence="2" type="ORF">KI387_017670</name>
</gene>
<evidence type="ECO:0000256" key="1">
    <source>
        <dbReference type="SAM" id="MobiDB-lite"/>
    </source>
</evidence>
<sequence>MKDNNSVDVSPAATTVAFDPVIPLLRVPVQAGEIDDPSKGPYVLAFKDEDSWRRAWRACELRLLEQCEVGARMGCSVGASLKCKPPWWKNLFYFSKISSDQIAEREACEEREMKACILASRDTCIRFAKDTSRLTFENARIAKSNQRIDPRFTTQNFKTVKRWNGKSNVKSDKRLDSYPKEPICPSESDLSHSNKNGFETTYRGKTLLGEASTERHQEGPVQGEASTQSNEIGTHGRWLGGRFGATHDCIYTNKAYK</sequence>
<dbReference type="PANTHER" id="PTHR36773:SF1">
    <property type="entry name" value="EXPRESSED PROTEIN"/>
    <property type="match status" value="1"/>
</dbReference>
<evidence type="ECO:0000313" key="2">
    <source>
        <dbReference type="EMBL" id="KAH9323031.1"/>
    </source>
</evidence>
<reference evidence="2 3" key="1">
    <citation type="journal article" date="2021" name="Nat. Plants">
        <title>The Taxus genome provides insights into paclitaxel biosynthesis.</title>
        <authorList>
            <person name="Xiong X."/>
            <person name="Gou J."/>
            <person name="Liao Q."/>
            <person name="Li Y."/>
            <person name="Zhou Q."/>
            <person name="Bi G."/>
            <person name="Li C."/>
            <person name="Du R."/>
            <person name="Wang X."/>
            <person name="Sun T."/>
            <person name="Guo L."/>
            <person name="Liang H."/>
            <person name="Lu P."/>
            <person name="Wu Y."/>
            <person name="Zhang Z."/>
            <person name="Ro D.K."/>
            <person name="Shang Y."/>
            <person name="Huang S."/>
            <person name="Yan J."/>
        </authorList>
    </citation>
    <scope>NUCLEOTIDE SEQUENCE [LARGE SCALE GENOMIC DNA]</scope>
    <source>
        <strain evidence="2">Ta-2019</strain>
    </source>
</reference>
<organism evidence="2 3">
    <name type="scientific">Taxus chinensis</name>
    <name type="common">Chinese yew</name>
    <name type="synonym">Taxus wallichiana var. chinensis</name>
    <dbReference type="NCBI Taxonomy" id="29808"/>
    <lineage>
        <taxon>Eukaryota</taxon>
        <taxon>Viridiplantae</taxon>
        <taxon>Streptophyta</taxon>
        <taxon>Embryophyta</taxon>
        <taxon>Tracheophyta</taxon>
        <taxon>Spermatophyta</taxon>
        <taxon>Pinopsida</taxon>
        <taxon>Pinidae</taxon>
        <taxon>Conifers II</taxon>
        <taxon>Cupressales</taxon>
        <taxon>Taxaceae</taxon>
        <taxon>Taxus</taxon>
    </lineage>
</organism>
<feature type="region of interest" description="Disordered" evidence="1">
    <location>
        <begin position="171"/>
        <end position="197"/>
    </location>
</feature>
<protein>
    <submittedName>
        <fullName evidence="2">Uncharacterized protein</fullName>
    </submittedName>
</protein>
<dbReference type="Proteomes" id="UP000824469">
    <property type="component" value="Unassembled WGS sequence"/>
</dbReference>
<dbReference type="GO" id="GO:0009536">
    <property type="term" value="C:plastid"/>
    <property type="evidence" value="ECO:0007669"/>
    <property type="project" value="TreeGrafter"/>
</dbReference>
<dbReference type="AlphaFoldDB" id="A0AA38LGH4"/>
<dbReference type="OMA" id="CEENEMA"/>
<name>A0AA38LGH4_TAXCH</name>
<proteinExistence type="predicted"/>
<feature type="region of interest" description="Disordered" evidence="1">
    <location>
        <begin position="211"/>
        <end position="234"/>
    </location>
</feature>
<dbReference type="EMBL" id="JAHRHJ020000003">
    <property type="protein sequence ID" value="KAH9323031.1"/>
    <property type="molecule type" value="Genomic_DNA"/>
</dbReference>
<evidence type="ECO:0000313" key="3">
    <source>
        <dbReference type="Proteomes" id="UP000824469"/>
    </source>
</evidence>
<keyword evidence="3" id="KW-1185">Reference proteome</keyword>
<dbReference type="PANTHER" id="PTHR36773">
    <property type="entry name" value="EXPRESSED PROTEIN"/>
    <property type="match status" value="1"/>
</dbReference>
<accession>A0AA38LGH4</accession>
<comment type="caution">
    <text evidence="2">The sequence shown here is derived from an EMBL/GenBank/DDBJ whole genome shotgun (WGS) entry which is preliminary data.</text>
</comment>